<protein>
    <submittedName>
        <fullName evidence="1">Uncharacterized protein</fullName>
    </submittedName>
</protein>
<organism evidence="1 2">
    <name type="scientific">Venturia inaequalis</name>
    <name type="common">Apple scab fungus</name>
    <dbReference type="NCBI Taxonomy" id="5025"/>
    <lineage>
        <taxon>Eukaryota</taxon>
        <taxon>Fungi</taxon>
        <taxon>Dikarya</taxon>
        <taxon>Ascomycota</taxon>
        <taxon>Pezizomycotina</taxon>
        <taxon>Dothideomycetes</taxon>
        <taxon>Pleosporomycetidae</taxon>
        <taxon>Venturiales</taxon>
        <taxon>Venturiaceae</taxon>
        <taxon>Venturia</taxon>
    </lineage>
</organism>
<proteinExistence type="predicted"/>
<dbReference type="EMBL" id="WNWS01000529">
    <property type="protein sequence ID" value="KAE9966277.1"/>
    <property type="molecule type" value="Genomic_DNA"/>
</dbReference>
<comment type="caution">
    <text evidence="1">The sequence shown here is derived from an EMBL/GenBank/DDBJ whole genome shotgun (WGS) entry which is preliminary data.</text>
</comment>
<evidence type="ECO:0000313" key="1">
    <source>
        <dbReference type="EMBL" id="KAE9966277.1"/>
    </source>
</evidence>
<dbReference type="Proteomes" id="UP000447873">
    <property type="component" value="Unassembled WGS sequence"/>
</dbReference>
<gene>
    <name evidence="1" type="ORF">EG328_009033</name>
</gene>
<accession>A0A8H3UB25</accession>
<name>A0A8H3UB25_VENIN</name>
<sequence>MSTATPEQVSLCTTSRQTEKALAIALKLSTNNILICRSLLHTAFDGLRGPRVPPYDKREAYLHGNTGNVITVEERGIDIRLTCNEKAQDAKANPAVRCGPASTILATSTSS</sequence>
<evidence type="ECO:0000313" key="2">
    <source>
        <dbReference type="Proteomes" id="UP000447873"/>
    </source>
</evidence>
<reference evidence="1 2" key="1">
    <citation type="submission" date="2018-12" db="EMBL/GenBank/DDBJ databases">
        <title>Venturia inaequalis Genome Resource.</title>
        <authorList>
            <person name="Lichtner F.J."/>
        </authorList>
    </citation>
    <scope>NUCLEOTIDE SEQUENCE [LARGE SCALE GENOMIC DNA]</scope>
    <source>
        <strain evidence="1 2">120213</strain>
    </source>
</reference>
<dbReference type="AlphaFoldDB" id="A0A8H3UB25"/>